<dbReference type="PROSITE" id="PS51898">
    <property type="entry name" value="TYR_RECOMBINASE"/>
    <property type="match status" value="1"/>
</dbReference>
<dbReference type="PANTHER" id="PTHR30349:SF64">
    <property type="entry name" value="PROPHAGE INTEGRASE INTD-RELATED"/>
    <property type="match status" value="1"/>
</dbReference>
<dbReference type="SUPFAM" id="SSF56349">
    <property type="entry name" value="DNA breaking-rejoining enzymes"/>
    <property type="match status" value="1"/>
</dbReference>
<feature type="domain" description="Tyr recombinase" evidence="2">
    <location>
        <begin position="1"/>
        <end position="157"/>
    </location>
</feature>
<accession>A0A933SEJ2</accession>
<reference evidence="3" key="1">
    <citation type="submission" date="2020-07" db="EMBL/GenBank/DDBJ databases">
        <title>Huge and variable diversity of episymbiotic CPR bacteria and DPANN archaea in groundwater ecosystems.</title>
        <authorList>
            <person name="He C.Y."/>
            <person name="Keren R."/>
            <person name="Whittaker M."/>
            <person name="Farag I.F."/>
            <person name="Doudna J."/>
            <person name="Cate J.H.D."/>
            <person name="Banfield J.F."/>
        </authorList>
    </citation>
    <scope>NUCLEOTIDE SEQUENCE</scope>
    <source>
        <strain evidence="3">NC_groundwater_1813_Pr3_B-0.1um_71_17</strain>
    </source>
</reference>
<dbReference type="InterPro" id="IPR050090">
    <property type="entry name" value="Tyrosine_recombinase_XerCD"/>
</dbReference>
<protein>
    <submittedName>
        <fullName evidence="3">Site-specific integrase</fullName>
    </submittedName>
</protein>
<evidence type="ECO:0000313" key="4">
    <source>
        <dbReference type="Proteomes" id="UP000696931"/>
    </source>
</evidence>
<dbReference type="AlphaFoldDB" id="A0A933SEJ2"/>
<dbReference type="GO" id="GO:0015074">
    <property type="term" value="P:DNA integration"/>
    <property type="evidence" value="ECO:0007669"/>
    <property type="project" value="InterPro"/>
</dbReference>
<comment type="caution">
    <text evidence="3">The sequence shown here is derived from an EMBL/GenBank/DDBJ whole genome shotgun (WGS) entry which is preliminary data.</text>
</comment>
<dbReference type="InterPro" id="IPR011010">
    <property type="entry name" value="DNA_brk_join_enz"/>
</dbReference>
<dbReference type="Proteomes" id="UP000696931">
    <property type="component" value="Unassembled WGS sequence"/>
</dbReference>
<feature type="non-terminal residue" evidence="3">
    <location>
        <position position="1"/>
    </location>
</feature>
<evidence type="ECO:0000313" key="3">
    <source>
        <dbReference type="EMBL" id="MBI5169835.1"/>
    </source>
</evidence>
<keyword evidence="1" id="KW-0233">DNA recombination</keyword>
<dbReference type="Pfam" id="PF00589">
    <property type="entry name" value="Phage_integrase"/>
    <property type="match status" value="2"/>
</dbReference>
<dbReference type="InterPro" id="IPR002104">
    <property type="entry name" value="Integrase_catalytic"/>
</dbReference>
<dbReference type="CDD" id="cd00796">
    <property type="entry name" value="INT_Rci_Hp1_C"/>
    <property type="match status" value="1"/>
</dbReference>
<sequence length="172" mass="19439">SPPDRLSDDDVRRVLDIPEPQAFVVRLALSTGMRWGEMCRASAKDLDGNMLIVHRTKSGKVRRVPLHPEILRELKGRVGRLVPYSERANGSFNKFVARNSGIRKFHVHQLRHTFACRWLERGGSLPALQQILGHASVVTTQHYAKLGDDLVRREAARITGSDPYGWRPPTTD</sequence>
<dbReference type="EMBL" id="JACRIW010000071">
    <property type="protein sequence ID" value="MBI5169835.1"/>
    <property type="molecule type" value="Genomic_DNA"/>
</dbReference>
<gene>
    <name evidence="3" type="ORF">HZA61_10130</name>
</gene>
<dbReference type="Gene3D" id="1.10.443.10">
    <property type="entry name" value="Intergrase catalytic core"/>
    <property type="match status" value="1"/>
</dbReference>
<name>A0A933SEJ2_UNCEI</name>
<dbReference type="GO" id="GO:0006310">
    <property type="term" value="P:DNA recombination"/>
    <property type="evidence" value="ECO:0007669"/>
    <property type="project" value="UniProtKB-KW"/>
</dbReference>
<organism evidence="3 4">
    <name type="scientific">Eiseniibacteriota bacterium</name>
    <dbReference type="NCBI Taxonomy" id="2212470"/>
    <lineage>
        <taxon>Bacteria</taxon>
        <taxon>Candidatus Eiseniibacteriota</taxon>
    </lineage>
</organism>
<dbReference type="InterPro" id="IPR013762">
    <property type="entry name" value="Integrase-like_cat_sf"/>
</dbReference>
<dbReference type="GO" id="GO:0003677">
    <property type="term" value="F:DNA binding"/>
    <property type="evidence" value="ECO:0007669"/>
    <property type="project" value="InterPro"/>
</dbReference>
<evidence type="ECO:0000256" key="1">
    <source>
        <dbReference type="ARBA" id="ARBA00023172"/>
    </source>
</evidence>
<evidence type="ECO:0000259" key="2">
    <source>
        <dbReference type="PROSITE" id="PS51898"/>
    </source>
</evidence>
<proteinExistence type="predicted"/>
<dbReference type="PANTHER" id="PTHR30349">
    <property type="entry name" value="PHAGE INTEGRASE-RELATED"/>
    <property type="match status" value="1"/>
</dbReference>